<dbReference type="GO" id="GO:0032259">
    <property type="term" value="P:methylation"/>
    <property type="evidence" value="ECO:0007669"/>
    <property type="project" value="UniProtKB-KW"/>
</dbReference>
<evidence type="ECO:0000256" key="1">
    <source>
        <dbReference type="ARBA" id="ARBA00022603"/>
    </source>
</evidence>
<dbReference type="Proteomes" id="UP000191040">
    <property type="component" value="Chromosome I"/>
</dbReference>
<feature type="domain" description="tRNA/rRNA methyltransferase SpoU type" evidence="3">
    <location>
        <begin position="121"/>
        <end position="261"/>
    </location>
</feature>
<dbReference type="SUPFAM" id="SSF75217">
    <property type="entry name" value="alpha/beta knot"/>
    <property type="match status" value="1"/>
</dbReference>
<dbReference type="OrthoDB" id="3190829at2"/>
<keyword evidence="5" id="KW-1185">Reference proteome</keyword>
<dbReference type="SUPFAM" id="SSF55315">
    <property type="entry name" value="L30e-like"/>
    <property type="match status" value="1"/>
</dbReference>
<dbReference type="Pfam" id="PF00588">
    <property type="entry name" value="SpoU_methylase"/>
    <property type="match status" value="1"/>
</dbReference>
<evidence type="ECO:0000259" key="3">
    <source>
        <dbReference type="Pfam" id="PF00588"/>
    </source>
</evidence>
<dbReference type="InterPro" id="IPR029028">
    <property type="entry name" value="Alpha/beta_knot_MTases"/>
</dbReference>
<dbReference type="EMBL" id="LT796768">
    <property type="protein sequence ID" value="SKB02668.1"/>
    <property type="molecule type" value="Genomic_DNA"/>
</dbReference>
<proteinExistence type="predicted"/>
<keyword evidence="2" id="KW-0808">Transferase</keyword>
<evidence type="ECO:0000313" key="4">
    <source>
        <dbReference type="EMBL" id="SKB02668.1"/>
    </source>
</evidence>
<gene>
    <name evidence="4" type="ORF">SAMN06295964_0020</name>
</gene>
<dbReference type="InterPro" id="IPR001537">
    <property type="entry name" value="SpoU_MeTrfase"/>
</dbReference>
<dbReference type="PANTHER" id="PTHR43191">
    <property type="entry name" value="RRNA METHYLTRANSFERASE 3"/>
    <property type="match status" value="1"/>
</dbReference>
<name>A0A1T4YM81_9ACTN</name>
<evidence type="ECO:0000256" key="2">
    <source>
        <dbReference type="ARBA" id="ARBA00022679"/>
    </source>
</evidence>
<dbReference type="PANTHER" id="PTHR43191:SF12">
    <property type="entry name" value="RRNA METHYLASE"/>
    <property type="match status" value="1"/>
</dbReference>
<dbReference type="RefSeq" id="WP_078698259.1">
    <property type="nucleotide sequence ID" value="NZ_LT796768.1"/>
</dbReference>
<dbReference type="Gene3D" id="3.30.1330.30">
    <property type="match status" value="1"/>
</dbReference>
<dbReference type="AlphaFoldDB" id="A0A1T4YM81"/>
<dbReference type="GO" id="GO:0006396">
    <property type="term" value="P:RNA processing"/>
    <property type="evidence" value="ECO:0007669"/>
    <property type="project" value="InterPro"/>
</dbReference>
<dbReference type="CDD" id="cd18095">
    <property type="entry name" value="SpoU-like_rRNA-MTase"/>
    <property type="match status" value="1"/>
</dbReference>
<organism evidence="4 5">
    <name type="scientific">Aeromicrobium choanae</name>
    <dbReference type="NCBI Taxonomy" id="1736691"/>
    <lineage>
        <taxon>Bacteria</taxon>
        <taxon>Bacillati</taxon>
        <taxon>Actinomycetota</taxon>
        <taxon>Actinomycetes</taxon>
        <taxon>Propionibacteriales</taxon>
        <taxon>Nocardioidaceae</taxon>
        <taxon>Aeromicrobium</taxon>
    </lineage>
</organism>
<dbReference type="InterPro" id="IPR051259">
    <property type="entry name" value="rRNA_Methyltransferase"/>
</dbReference>
<protein>
    <submittedName>
        <fullName evidence="4">tRNA G18 (Ribose-2'-O)-methylase SpoU</fullName>
    </submittedName>
</protein>
<accession>A0A1T4YM81</accession>
<sequence length="266" mass="29442">MADLIALDDPRDERLRDYTDLRDVQLRQSVERERGIYIAEGTKVIERAVAAGHEPKSLLLAPRWLGTLSDILEATDAPAYVLDEKSIERVTGFHVHRGALAAMHRPAERRVHDVLATARRVLVAEDLVDHTNIGAIMRNVAALGFDAVLLSPRCADPLYRRSIKVAMGAVFSLPWARIDDWYAAPALLREHGFTTYAMTLADDAVPIDAVEPAERSAVIVGSEGPGLSEHWQRESDHRVIIPMAAGIDSLNVAASTAIACWQFRRR</sequence>
<dbReference type="GO" id="GO:0008173">
    <property type="term" value="F:RNA methyltransferase activity"/>
    <property type="evidence" value="ECO:0007669"/>
    <property type="project" value="InterPro"/>
</dbReference>
<dbReference type="GO" id="GO:0003723">
    <property type="term" value="F:RNA binding"/>
    <property type="evidence" value="ECO:0007669"/>
    <property type="project" value="InterPro"/>
</dbReference>
<keyword evidence="1 4" id="KW-0489">Methyltransferase</keyword>
<dbReference type="Gene3D" id="3.40.1280.10">
    <property type="match status" value="1"/>
</dbReference>
<evidence type="ECO:0000313" key="5">
    <source>
        <dbReference type="Proteomes" id="UP000191040"/>
    </source>
</evidence>
<reference evidence="5" key="1">
    <citation type="submission" date="2017-02" db="EMBL/GenBank/DDBJ databases">
        <authorList>
            <person name="Varghese N."/>
            <person name="Submissions S."/>
        </authorList>
    </citation>
    <scope>NUCLEOTIDE SEQUENCE [LARGE SCALE GENOMIC DNA]</scope>
    <source>
        <strain evidence="5">9H-4</strain>
    </source>
</reference>
<dbReference type="InterPro" id="IPR029064">
    <property type="entry name" value="Ribosomal_eL30-like_sf"/>
</dbReference>
<dbReference type="InterPro" id="IPR029026">
    <property type="entry name" value="tRNA_m1G_MTases_N"/>
</dbReference>
<dbReference type="STRING" id="1736691.SAMN06295964_0020"/>